<name>E9EDN2_METAQ</name>
<evidence type="ECO:0000256" key="1">
    <source>
        <dbReference type="ARBA" id="ARBA00007251"/>
    </source>
</evidence>
<evidence type="ECO:0000313" key="4">
    <source>
        <dbReference type="EMBL" id="EFY85961.1"/>
    </source>
</evidence>
<dbReference type="InterPro" id="IPR000086">
    <property type="entry name" value="NUDIX_hydrolase_dom"/>
</dbReference>
<dbReference type="OMA" id="NTYFEWV"/>
<dbReference type="InterPro" id="IPR037171">
    <property type="entry name" value="NagB/RpiA_transferase-like"/>
</dbReference>
<dbReference type="GeneID" id="19252291"/>
<proteinExistence type="inferred from homology"/>
<dbReference type="CDD" id="cd18872">
    <property type="entry name" value="NUDIX_eIF-2B"/>
    <property type="match status" value="1"/>
</dbReference>
<organism evidence="5">
    <name type="scientific">Metarhizium acridum (strain CQMa 102)</name>
    <dbReference type="NCBI Taxonomy" id="655827"/>
    <lineage>
        <taxon>Eukaryota</taxon>
        <taxon>Fungi</taxon>
        <taxon>Dikarya</taxon>
        <taxon>Ascomycota</taxon>
        <taxon>Pezizomycotina</taxon>
        <taxon>Sordariomycetes</taxon>
        <taxon>Hypocreomycetidae</taxon>
        <taxon>Hypocreales</taxon>
        <taxon>Clavicipitaceae</taxon>
        <taxon>Metarhizium</taxon>
    </lineage>
</organism>
<dbReference type="Proteomes" id="UP000002499">
    <property type="component" value="Unassembled WGS sequence"/>
</dbReference>
<dbReference type="GO" id="GO:0019509">
    <property type="term" value="P:L-methionine salvage from methylthioadenosine"/>
    <property type="evidence" value="ECO:0007669"/>
    <property type="project" value="TreeGrafter"/>
</dbReference>
<dbReference type="STRING" id="655827.E9EDN2"/>
<dbReference type="AlphaFoldDB" id="E9EDN2"/>
<dbReference type="HOGENOM" id="CLU_021101_1_0_1"/>
<dbReference type="eggNOG" id="ENOG502SM2U">
    <property type="taxonomic scope" value="Eukaryota"/>
</dbReference>
<accession>E9EDN2</accession>
<dbReference type="Pfam" id="PF00293">
    <property type="entry name" value="NUDIX"/>
    <property type="match status" value="1"/>
</dbReference>
<dbReference type="PANTHER" id="PTHR43475">
    <property type="entry name" value="METHYLTHIORIBOSE-1-PHOSPHATE ISOMERASE"/>
    <property type="match status" value="1"/>
</dbReference>
<dbReference type="PANTHER" id="PTHR43475:SF3">
    <property type="entry name" value="TRANSLATION INITIATION FACTOR EIF-2B SUBUNIT FAMILY PROTEIN (AFU_ORTHOLOGUE AFUA_2G14290)"/>
    <property type="match status" value="1"/>
</dbReference>
<comment type="similarity">
    <text evidence="1 2">Belongs to the eIF-2B alpha/beta/delta subunits family.</text>
</comment>
<dbReference type="Pfam" id="PF01008">
    <property type="entry name" value="IF-2B"/>
    <property type="match status" value="1"/>
</dbReference>
<dbReference type="SUPFAM" id="SSF55811">
    <property type="entry name" value="Nudix"/>
    <property type="match status" value="1"/>
</dbReference>
<evidence type="ECO:0000256" key="2">
    <source>
        <dbReference type="RuleBase" id="RU003814"/>
    </source>
</evidence>
<evidence type="ECO:0000313" key="5">
    <source>
        <dbReference type="Proteomes" id="UP000002499"/>
    </source>
</evidence>
<protein>
    <recommendedName>
        <fullName evidence="3">Nudix hydrolase domain-containing protein</fullName>
    </recommendedName>
</protein>
<keyword evidence="5" id="KW-1185">Reference proteome</keyword>
<dbReference type="OrthoDB" id="206213at2759"/>
<dbReference type="InterPro" id="IPR000649">
    <property type="entry name" value="IF-2B-related"/>
</dbReference>
<evidence type="ECO:0000259" key="3">
    <source>
        <dbReference type="PROSITE" id="PS51462"/>
    </source>
</evidence>
<dbReference type="InParanoid" id="E9EDN2"/>
<dbReference type="SUPFAM" id="SSF100950">
    <property type="entry name" value="NagB/RpiA/CoA transferase-like"/>
    <property type="match status" value="1"/>
</dbReference>
<sequence length="556" mass="60610">MPASCSMSFTLHDALTLANRTTRVLRVLLHKVSSLVPSVDFGTVLHASLRTPDSIATPSSTMSQLKKRSVAVSFIFQLPKDDTTNTRPKVALFKRSDKVRTYQHKYAPVSGSIESFDADPLATAWREIQEETTLTPCSLTLFRRGKPYSFVDESIQREWTINPFGFILTSDPSKITIDWEHDGYAWFDPADVADGQKVDGVPKLLESLRRVWLEFDLGPAATVLDAGLTRLKGDHESGARQLAGTALGTFSDVLKKLDFSDKEVWWANARRAGWHLWKNGRESMGAPILSVVLAGLDVVREKASRGLSADVVSDIAASLDELARQREASASGVANTFAAFLQRYPADRPVRILTLSSSSTITSCLTHALASVGHGLDLRILESRPLCEGAKLAYKLSSFAAEHDFSSRVHVTVMTDAAAGIASQDVDLLLLGADLIDRHGNVSNKTGSLPAVLAARHISSHVKVVVVSEKEKVLPFEAPGHEDNDAGEVTRGWDSVGVARGQGPGGDVKVRNVYFEWVDNGLVDVYVTDEGVSGTEDVMRWAGDIERRAKDVFDGL</sequence>
<dbReference type="PROSITE" id="PS51462">
    <property type="entry name" value="NUDIX"/>
    <property type="match status" value="1"/>
</dbReference>
<dbReference type="EMBL" id="GL698560">
    <property type="protein sequence ID" value="EFY85961.1"/>
    <property type="molecule type" value="Genomic_DNA"/>
</dbReference>
<dbReference type="GO" id="GO:0046523">
    <property type="term" value="F:S-methyl-5-thioribose-1-phosphate isomerase activity"/>
    <property type="evidence" value="ECO:0007669"/>
    <property type="project" value="TreeGrafter"/>
</dbReference>
<dbReference type="KEGG" id="maw:19252291"/>
<dbReference type="Gene3D" id="3.90.79.10">
    <property type="entry name" value="Nucleoside Triphosphate Pyrophosphohydrolase"/>
    <property type="match status" value="1"/>
</dbReference>
<dbReference type="InterPro" id="IPR015797">
    <property type="entry name" value="NUDIX_hydrolase-like_dom_sf"/>
</dbReference>
<gene>
    <name evidence="4" type="ORF">MAC_07980</name>
</gene>
<dbReference type="InterPro" id="IPR042529">
    <property type="entry name" value="IF_2B-like_C"/>
</dbReference>
<reference evidence="4 5" key="1">
    <citation type="journal article" date="2011" name="PLoS Genet.">
        <title>Genome sequencing and comparative transcriptomics of the model entomopathogenic fungi Metarhizium anisopliae and M. acridum.</title>
        <authorList>
            <person name="Gao Q."/>
            <person name="Jin K."/>
            <person name="Ying S.H."/>
            <person name="Zhang Y."/>
            <person name="Xiao G."/>
            <person name="Shang Y."/>
            <person name="Duan Z."/>
            <person name="Hu X."/>
            <person name="Xie X.Q."/>
            <person name="Zhou G."/>
            <person name="Peng G."/>
            <person name="Luo Z."/>
            <person name="Huang W."/>
            <person name="Wang B."/>
            <person name="Fang W."/>
            <person name="Wang S."/>
            <person name="Zhong Y."/>
            <person name="Ma L.J."/>
            <person name="St Leger R.J."/>
            <person name="Zhao G.P."/>
            <person name="Pei Y."/>
            <person name="Feng M.G."/>
            <person name="Xia Y."/>
            <person name="Wang C."/>
        </authorList>
    </citation>
    <scope>NUCLEOTIDE SEQUENCE [LARGE SCALE GENOMIC DNA]</scope>
    <source>
        <strain evidence="4 5">CQMa 102</strain>
    </source>
</reference>
<dbReference type="Gene3D" id="3.40.50.10470">
    <property type="entry name" value="Translation initiation factor eif-2b, domain 2"/>
    <property type="match status" value="1"/>
</dbReference>
<feature type="domain" description="Nudix hydrolase" evidence="3">
    <location>
        <begin position="66"/>
        <end position="210"/>
    </location>
</feature>